<dbReference type="GO" id="GO:0050660">
    <property type="term" value="F:flavin adenine dinucleotide binding"/>
    <property type="evidence" value="ECO:0007669"/>
    <property type="project" value="InterPro"/>
</dbReference>
<keyword evidence="11" id="KW-1185">Reference proteome</keyword>
<dbReference type="Gene3D" id="1.20.140.10">
    <property type="entry name" value="Butyryl-CoA Dehydrogenase, subunit A, domain 3"/>
    <property type="match status" value="1"/>
</dbReference>
<comment type="caution">
    <text evidence="10">The sequence shown here is derived from an EMBL/GenBank/DDBJ whole genome shotgun (WGS) entry which is preliminary data.</text>
</comment>
<feature type="domain" description="Acyl-CoA dehydrogenase/oxidase N-terminal" evidence="9">
    <location>
        <begin position="40"/>
        <end position="132"/>
    </location>
</feature>
<dbReference type="InterPro" id="IPR009075">
    <property type="entry name" value="AcylCo_DH/oxidase_C"/>
</dbReference>
<sequence length="387" mass="42624">MEDRLGTKDPCEPLHETNLGKFIEEFRNWVAAHEDELAALLPAYADYDTRVDVARRLRRVLFDAGWGRVGWPAEFGGSGGTIVHRAAIHDELFRAGWGGPALFEHLEIVAPTLVRFGDPEFVRNVLPAFLDGSQTWAQGFSETEAGSDLAALRTRAEFDGTDWVVNGAKIWTSWAKYARWCLALVRTGAAEERHRGLTMMAIDLSAPGVDARPIRQANGTDELGEVTFDRVHVPPGQVIGEVGGGWTAAMYLLAHERGTLSWVRNCGYRENLTLASKKMTENTDRQVGAAALAILGVRSTAINLLAREAADEVLGADSAFNKLLMTRTEQTMYDTLRDLDSARVALPGDSEPDLLLQQEYLFSRVVTIYGGSQQMQLTTIARHVLGL</sequence>
<dbReference type="PANTHER" id="PTHR43292:SF3">
    <property type="entry name" value="ACYL-COA DEHYDROGENASE FADE29"/>
    <property type="match status" value="1"/>
</dbReference>
<gene>
    <name evidence="10" type="ORF">GORHZ_065_00260</name>
</gene>
<dbReference type="SUPFAM" id="SSF56645">
    <property type="entry name" value="Acyl-CoA dehydrogenase NM domain-like"/>
    <property type="match status" value="1"/>
</dbReference>
<dbReference type="PANTHER" id="PTHR43292">
    <property type="entry name" value="ACYL-COA DEHYDROGENASE"/>
    <property type="match status" value="1"/>
</dbReference>
<evidence type="ECO:0000259" key="8">
    <source>
        <dbReference type="Pfam" id="PF02770"/>
    </source>
</evidence>
<dbReference type="GO" id="GO:0016627">
    <property type="term" value="F:oxidoreductase activity, acting on the CH-CH group of donors"/>
    <property type="evidence" value="ECO:0007669"/>
    <property type="project" value="InterPro"/>
</dbReference>
<evidence type="ECO:0000259" key="7">
    <source>
        <dbReference type="Pfam" id="PF00441"/>
    </source>
</evidence>
<evidence type="ECO:0000256" key="3">
    <source>
        <dbReference type="ARBA" id="ARBA00022630"/>
    </source>
</evidence>
<feature type="domain" description="Acyl-CoA dehydrogenase/oxidase C-terminal" evidence="7">
    <location>
        <begin position="243"/>
        <end position="385"/>
    </location>
</feature>
<dbReference type="Gene3D" id="1.10.540.10">
    <property type="entry name" value="Acyl-CoA dehydrogenase/oxidase, N-terminal domain"/>
    <property type="match status" value="1"/>
</dbReference>
<dbReference type="Proteomes" id="UP000008363">
    <property type="component" value="Unassembled WGS sequence"/>
</dbReference>
<evidence type="ECO:0000259" key="9">
    <source>
        <dbReference type="Pfam" id="PF02771"/>
    </source>
</evidence>
<dbReference type="OrthoDB" id="2431337at2"/>
<evidence type="ECO:0000256" key="6">
    <source>
        <dbReference type="RuleBase" id="RU362125"/>
    </source>
</evidence>
<keyword evidence="3 6" id="KW-0285">Flavoprotein</keyword>
<dbReference type="SUPFAM" id="SSF47203">
    <property type="entry name" value="Acyl-CoA dehydrogenase C-terminal domain-like"/>
    <property type="match status" value="1"/>
</dbReference>
<dbReference type="InterPro" id="IPR009100">
    <property type="entry name" value="AcylCoA_DH/oxidase_NM_dom_sf"/>
</dbReference>
<keyword evidence="5 6" id="KW-0560">Oxidoreductase</keyword>
<comment type="cofactor">
    <cofactor evidence="1 6">
        <name>FAD</name>
        <dbReference type="ChEBI" id="CHEBI:57692"/>
    </cofactor>
</comment>
<evidence type="ECO:0000256" key="4">
    <source>
        <dbReference type="ARBA" id="ARBA00022827"/>
    </source>
</evidence>
<reference evidence="10 11" key="1">
    <citation type="submission" date="2012-08" db="EMBL/GenBank/DDBJ databases">
        <title>Whole genome shotgun sequence of Gordonia rhizosphera NBRC 16068.</title>
        <authorList>
            <person name="Takarada H."/>
            <person name="Isaki S."/>
            <person name="Hosoyama A."/>
            <person name="Tsuchikane K."/>
            <person name="Katsumata H."/>
            <person name="Baba S."/>
            <person name="Ohji S."/>
            <person name="Yamazaki S."/>
            <person name="Fujita N."/>
        </authorList>
    </citation>
    <scope>NUCLEOTIDE SEQUENCE [LARGE SCALE GENOMIC DNA]</scope>
    <source>
        <strain evidence="10 11">NBRC 16068</strain>
    </source>
</reference>
<dbReference type="InterPro" id="IPR046373">
    <property type="entry name" value="Acyl-CoA_Oxase/DH_mid-dom_sf"/>
</dbReference>
<dbReference type="Gene3D" id="2.40.110.10">
    <property type="entry name" value="Butyryl-CoA Dehydrogenase, subunit A, domain 2"/>
    <property type="match status" value="1"/>
</dbReference>
<dbReference type="InterPro" id="IPR036250">
    <property type="entry name" value="AcylCo_DH-like_C"/>
</dbReference>
<evidence type="ECO:0000256" key="2">
    <source>
        <dbReference type="ARBA" id="ARBA00009347"/>
    </source>
</evidence>
<evidence type="ECO:0000256" key="1">
    <source>
        <dbReference type="ARBA" id="ARBA00001974"/>
    </source>
</evidence>
<accession>K6W757</accession>
<comment type="similarity">
    <text evidence="2 6">Belongs to the acyl-CoA dehydrogenase family.</text>
</comment>
<evidence type="ECO:0000313" key="10">
    <source>
        <dbReference type="EMBL" id="GAB89561.1"/>
    </source>
</evidence>
<protein>
    <submittedName>
        <fullName evidence="10">Putative acyl-CoA dehydrogenase</fullName>
    </submittedName>
</protein>
<evidence type="ECO:0000313" key="11">
    <source>
        <dbReference type="Proteomes" id="UP000008363"/>
    </source>
</evidence>
<dbReference type="InterPro" id="IPR006091">
    <property type="entry name" value="Acyl-CoA_Oxase/DH_mid-dom"/>
</dbReference>
<keyword evidence="4 6" id="KW-0274">FAD</keyword>
<dbReference type="InterPro" id="IPR052161">
    <property type="entry name" value="Mycobact_Acyl-CoA_DH"/>
</dbReference>
<feature type="domain" description="Acyl-CoA oxidase/dehydrogenase middle" evidence="8">
    <location>
        <begin position="137"/>
        <end position="231"/>
    </location>
</feature>
<dbReference type="Pfam" id="PF02770">
    <property type="entry name" value="Acyl-CoA_dh_M"/>
    <property type="match status" value="1"/>
</dbReference>
<dbReference type="eggNOG" id="COG1960">
    <property type="taxonomic scope" value="Bacteria"/>
</dbReference>
<name>K6W757_9ACTN</name>
<dbReference type="EMBL" id="BAHC01000065">
    <property type="protein sequence ID" value="GAB89561.1"/>
    <property type="molecule type" value="Genomic_DNA"/>
</dbReference>
<dbReference type="GO" id="GO:0005886">
    <property type="term" value="C:plasma membrane"/>
    <property type="evidence" value="ECO:0007669"/>
    <property type="project" value="TreeGrafter"/>
</dbReference>
<dbReference type="AlphaFoldDB" id="K6W757"/>
<organism evidence="10 11">
    <name type="scientific">Gordonia rhizosphera NBRC 16068</name>
    <dbReference type="NCBI Taxonomy" id="1108045"/>
    <lineage>
        <taxon>Bacteria</taxon>
        <taxon>Bacillati</taxon>
        <taxon>Actinomycetota</taxon>
        <taxon>Actinomycetes</taxon>
        <taxon>Mycobacteriales</taxon>
        <taxon>Gordoniaceae</taxon>
        <taxon>Gordonia</taxon>
    </lineage>
</organism>
<dbReference type="Pfam" id="PF02771">
    <property type="entry name" value="Acyl-CoA_dh_N"/>
    <property type="match status" value="1"/>
</dbReference>
<dbReference type="Pfam" id="PF00441">
    <property type="entry name" value="Acyl-CoA_dh_1"/>
    <property type="match status" value="1"/>
</dbReference>
<evidence type="ECO:0000256" key="5">
    <source>
        <dbReference type="ARBA" id="ARBA00023002"/>
    </source>
</evidence>
<dbReference type="STRING" id="1108045.GORHZ_065_00260"/>
<dbReference type="InterPro" id="IPR013786">
    <property type="entry name" value="AcylCoA_DH/ox_N"/>
</dbReference>
<dbReference type="InterPro" id="IPR037069">
    <property type="entry name" value="AcylCoA_DH/ox_N_sf"/>
</dbReference>
<proteinExistence type="inferred from homology"/>